<dbReference type="NCBIfam" id="TIGR00095">
    <property type="entry name" value="16S rRNA (guanine(966)-N(2))-methyltransferase RsmD"/>
    <property type="match status" value="1"/>
</dbReference>
<accession>A0A537JAT4</accession>
<dbReference type="GO" id="GO:0052913">
    <property type="term" value="F:16S rRNA (guanine(966)-N(2))-methyltransferase activity"/>
    <property type="evidence" value="ECO:0007669"/>
    <property type="project" value="UniProtKB-EC"/>
</dbReference>
<dbReference type="AlphaFoldDB" id="A0A537JAT4"/>
<dbReference type="SUPFAM" id="SSF53335">
    <property type="entry name" value="S-adenosyl-L-methionine-dependent methyltransferases"/>
    <property type="match status" value="1"/>
</dbReference>
<dbReference type="InterPro" id="IPR004398">
    <property type="entry name" value="RNA_MeTrfase_RsmD"/>
</dbReference>
<dbReference type="CDD" id="cd02440">
    <property type="entry name" value="AdoMet_MTases"/>
    <property type="match status" value="1"/>
</dbReference>
<comment type="caution">
    <text evidence="4">The sequence shown here is derived from an EMBL/GenBank/DDBJ whole genome shotgun (WGS) entry which is preliminary data.</text>
</comment>
<dbReference type="InterPro" id="IPR029063">
    <property type="entry name" value="SAM-dependent_MTases_sf"/>
</dbReference>
<evidence type="ECO:0000313" key="5">
    <source>
        <dbReference type="Proteomes" id="UP000320048"/>
    </source>
</evidence>
<dbReference type="PIRSF" id="PIRSF004553">
    <property type="entry name" value="CHP00095"/>
    <property type="match status" value="1"/>
</dbReference>
<gene>
    <name evidence="4" type="primary">rsmD</name>
    <name evidence="4" type="ORF">E6H04_08350</name>
</gene>
<dbReference type="InterPro" id="IPR002052">
    <property type="entry name" value="DNA_methylase_N6_adenine_CS"/>
</dbReference>
<evidence type="ECO:0000313" key="4">
    <source>
        <dbReference type="EMBL" id="TMI80605.1"/>
    </source>
</evidence>
<dbReference type="PANTHER" id="PTHR43542:SF1">
    <property type="entry name" value="METHYLTRANSFERASE"/>
    <property type="match status" value="1"/>
</dbReference>
<dbReference type="PANTHER" id="PTHR43542">
    <property type="entry name" value="METHYLTRANSFERASE"/>
    <property type="match status" value="1"/>
</dbReference>
<dbReference type="Gene3D" id="3.40.50.150">
    <property type="entry name" value="Vaccinia Virus protein VP39"/>
    <property type="match status" value="1"/>
</dbReference>
<feature type="region of interest" description="Disordered" evidence="3">
    <location>
        <begin position="1"/>
        <end position="22"/>
    </location>
</feature>
<dbReference type="EMBL" id="VBAO01000210">
    <property type="protein sequence ID" value="TMI80605.1"/>
    <property type="molecule type" value="Genomic_DNA"/>
</dbReference>
<dbReference type="GO" id="GO:0003676">
    <property type="term" value="F:nucleic acid binding"/>
    <property type="evidence" value="ECO:0007669"/>
    <property type="project" value="InterPro"/>
</dbReference>
<feature type="compositionally biased region" description="Basic residues" evidence="3">
    <location>
        <begin position="9"/>
        <end position="19"/>
    </location>
</feature>
<evidence type="ECO:0000256" key="2">
    <source>
        <dbReference type="ARBA" id="ARBA00022679"/>
    </source>
</evidence>
<name>A0A537JAT4_9BACT</name>
<dbReference type="Proteomes" id="UP000320048">
    <property type="component" value="Unassembled WGS sequence"/>
</dbReference>
<keyword evidence="1 4" id="KW-0489">Methyltransferase</keyword>
<proteinExistence type="predicted"/>
<dbReference type="PROSITE" id="PS00092">
    <property type="entry name" value="N6_MTASE"/>
    <property type="match status" value="1"/>
</dbReference>
<evidence type="ECO:0000256" key="1">
    <source>
        <dbReference type="ARBA" id="ARBA00022603"/>
    </source>
</evidence>
<dbReference type="EC" id="2.1.1.171" evidence="4"/>
<sequence>MRLSGGTARGRHLRARGSRGVRPTATRVKDAVFNSLGPRVADARVLDLFAGTGGLGMEALSRGAREAVFVERDPRNAAAIRENLAAAGLGARGAVRRGNALTAVMTLAAEGQTFDFIILDPPYGRGLARETLGRVAATTLLAEGGVAIAEGHWRDDPGQVPGLERVRESRYGETAVWIYAKAAKKEAGV</sequence>
<evidence type="ECO:0000256" key="3">
    <source>
        <dbReference type="SAM" id="MobiDB-lite"/>
    </source>
</evidence>
<reference evidence="4 5" key="1">
    <citation type="journal article" date="2019" name="Nat. Microbiol.">
        <title>Mediterranean grassland soil C-N compound turnover is dependent on rainfall and depth, and is mediated by genomically divergent microorganisms.</title>
        <authorList>
            <person name="Diamond S."/>
            <person name="Andeer P.F."/>
            <person name="Li Z."/>
            <person name="Crits-Christoph A."/>
            <person name="Burstein D."/>
            <person name="Anantharaman K."/>
            <person name="Lane K.R."/>
            <person name="Thomas B.C."/>
            <person name="Pan C."/>
            <person name="Northen T.R."/>
            <person name="Banfield J.F."/>
        </authorList>
    </citation>
    <scope>NUCLEOTIDE SEQUENCE [LARGE SCALE GENOMIC DNA]</scope>
    <source>
        <strain evidence="4">NP_7</strain>
    </source>
</reference>
<dbReference type="Pfam" id="PF03602">
    <property type="entry name" value="Cons_hypoth95"/>
    <property type="match status" value="1"/>
</dbReference>
<protein>
    <submittedName>
        <fullName evidence="4">16S rRNA (Guanine(966)-N(2))-methyltransferase RsmD</fullName>
        <ecNumber evidence="4">2.1.1.171</ecNumber>
    </submittedName>
</protein>
<keyword evidence="2 4" id="KW-0808">Transferase</keyword>
<organism evidence="4 5">
    <name type="scientific">Candidatus Segetimicrobium genomatis</name>
    <dbReference type="NCBI Taxonomy" id="2569760"/>
    <lineage>
        <taxon>Bacteria</taxon>
        <taxon>Bacillati</taxon>
        <taxon>Candidatus Sysuimicrobiota</taxon>
        <taxon>Candidatus Sysuimicrobiia</taxon>
        <taxon>Candidatus Sysuimicrobiales</taxon>
        <taxon>Candidatus Segetimicrobiaceae</taxon>
        <taxon>Candidatus Segetimicrobium</taxon>
    </lineage>
</organism>